<dbReference type="PANTHER" id="PTHR24321">
    <property type="entry name" value="DEHYDROGENASES, SHORT CHAIN"/>
    <property type="match status" value="1"/>
</dbReference>
<comment type="caution">
    <text evidence="4">The sequence shown here is derived from an EMBL/GenBank/DDBJ whole genome shotgun (WGS) entry which is preliminary data.</text>
</comment>
<evidence type="ECO:0000256" key="1">
    <source>
        <dbReference type="ARBA" id="ARBA00006484"/>
    </source>
</evidence>
<dbReference type="Pfam" id="PF13561">
    <property type="entry name" value="adh_short_C2"/>
    <property type="match status" value="1"/>
</dbReference>
<dbReference type="PANTHER" id="PTHR24321:SF8">
    <property type="entry name" value="ESTRADIOL 17-BETA-DEHYDROGENASE 8-RELATED"/>
    <property type="match status" value="1"/>
</dbReference>
<sequence length="271" mass="28547">MVTGRLEGKVALVSGAARGQGRSHAVRLAQEGADVIAFDVCRQLGSVHYPLATPEDLAETVRQVEELDRRIVAREADVRDTGAVQGVVDEGVSEFGRLDIVCGNAGIAGFSTNAWSLTDDEWEEMIGVNLTGVFKTVRAAVPAMIEAGNGGSIVLTSSTAGIKGMARTAHYVAAKHGVVGLMRALGNELAPHSVRVNTVHPTGVNTPMIANDYIGGMIADDPEFGANLQNALPVEMVEPVDISNAIVWLCSDEARYVTGVSLPVDAGFLQR</sequence>
<dbReference type="NCBIfam" id="TIGR03971">
    <property type="entry name" value="SDR_subfam_1"/>
    <property type="match status" value="1"/>
</dbReference>
<organism evidence="4 5">
    <name type="scientific">Pseudonocardia oceani</name>
    <dbReference type="NCBI Taxonomy" id="2792013"/>
    <lineage>
        <taxon>Bacteria</taxon>
        <taxon>Bacillati</taxon>
        <taxon>Actinomycetota</taxon>
        <taxon>Actinomycetes</taxon>
        <taxon>Pseudonocardiales</taxon>
        <taxon>Pseudonocardiaceae</taxon>
        <taxon>Pseudonocardia</taxon>
    </lineage>
</organism>
<protein>
    <submittedName>
        <fullName evidence="4">Mycofactocin-coupled SDR family oxidoreductase</fullName>
    </submittedName>
</protein>
<keyword evidence="5" id="KW-1185">Reference proteome</keyword>
<dbReference type="InterPro" id="IPR020904">
    <property type="entry name" value="Sc_DH/Rdtase_CS"/>
</dbReference>
<dbReference type="InterPro" id="IPR002347">
    <property type="entry name" value="SDR_fam"/>
</dbReference>
<dbReference type="PROSITE" id="PS00061">
    <property type="entry name" value="ADH_SHORT"/>
    <property type="match status" value="1"/>
</dbReference>
<dbReference type="NCBIfam" id="NF009467">
    <property type="entry name" value="PRK12826.1-3"/>
    <property type="match status" value="1"/>
</dbReference>
<evidence type="ECO:0000256" key="2">
    <source>
        <dbReference type="ARBA" id="ARBA00023002"/>
    </source>
</evidence>
<reference evidence="4 5" key="1">
    <citation type="submission" date="2020-11" db="EMBL/GenBank/DDBJ databases">
        <title>Pseudonocardia abyssalis sp. nov. and Pseudonocardia oceani sp. nov., description and phylogenomic analysis of two novel actinomycetes isolated from the deep Southern Ocean.</title>
        <authorList>
            <person name="Parra J."/>
        </authorList>
    </citation>
    <scope>NUCLEOTIDE SEQUENCE [LARGE SCALE GENOMIC DNA]</scope>
    <source>
        <strain evidence="5">KRD185</strain>
    </source>
</reference>
<evidence type="ECO:0000313" key="5">
    <source>
        <dbReference type="Proteomes" id="UP000694300"/>
    </source>
</evidence>
<accession>A0ABS6U867</accession>
<evidence type="ECO:0000256" key="3">
    <source>
        <dbReference type="ARBA" id="ARBA00023027"/>
    </source>
</evidence>
<dbReference type="InterPro" id="IPR023985">
    <property type="entry name" value="SDR_subfam_1"/>
</dbReference>
<dbReference type="Proteomes" id="UP000694300">
    <property type="component" value="Unassembled WGS sequence"/>
</dbReference>
<dbReference type="CDD" id="cd05233">
    <property type="entry name" value="SDR_c"/>
    <property type="match status" value="1"/>
</dbReference>
<evidence type="ECO:0000313" key="4">
    <source>
        <dbReference type="EMBL" id="MBW0128344.1"/>
    </source>
</evidence>
<proteinExistence type="inferred from homology"/>
<comment type="similarity">
    <text evidence="1">Belongs to the short-chain dehydrogenases/reductases (SDR) family.</text>
</comment>
<keyword evidence="3" id="KW-0520">NAD</keyword>
<gene>
    <name evidence="4" type="ORF">I4I82_11665</name>
</gene>
<dbReference type="EMBL" id="JADQDF010000001">
    <property type="protein sequence ID" value="MBW0128344.1"/>
    <property type="molecule type" value="Genomic_DNA"/>
</dbReference>
<keyword evidence="2" id="KW-0560">Oxidoreductase</keyword>
<name>A0ABS6U867_9PSEU</name>